<dbReference type="PANTHER" id="PTHR36847:SF1">
    <property type="entry name" value="AMIDOLIGASE ENZYME"/>
    <property type="match status" value="1"/>
</dbReference>
<organism evidence="1 2">
    <name type="scientific">Lasiosphaeria miniovina</name>
    <dbReference type="NCBI Taxonomy" id="1954250"/>
    <lineage>
        <taxon>Eukaryota</taxon>
        <taxon>Fungi</taxon>
        <taxon>Dikarya</taxon>
        <taxon>Ascomycota</taxon>
        <taxon>Pezizomycotina</taxon>
        <taxon>Sordariomycetes</taxon>
        <taxon>Sordariomycetidae</taxon>
        <taxon>Sordariales</taxon>
        <taxon>Lasiosphaeriaceae</taxon>
        <taxon>Lasiosphaeria</taxon>
    </lineage>
</organism>
<dbReference type="EMBL" id="JAUIRO010000008">
    <property type="protein sequence ID" value="KAK0703690.1"/>
    <property type="molecule type" value="Genomic_DNA"/>
</dbReference>
<proteinExistence type="predicted"/>
<protein>
    <recommendedName>
        <fullName evidence="3">Amidoligase enzyme</fullName>
    </recommendedName>
</protein>
<dbReference type="AlphaFoldDB" id="A0AA39ZUD7"/>
<evidence type="ECO:0000313" key="2">
    <source>
        <dbReference type="Proteomes" id="UP001172101"/>
    </source>
</evidence>
<evidence type="ECO:0000313" key="1">
    <source>
        <dbReference type="EMBL" id="KAK0703690.1"/>
    </source>
</evidence>
<dbReference type="RefSeq" id="XP_060290549.1">
    <property type="nucleotide sequence ID" value="XM_060443101.1"/>
</dbReference>
<dbReference type="GeneID" id="85326371"/>
<reference evidence="1" key="1">
    <citation type="submission" date="2023-06" db="EMBL/GenBank/DDBJ databases">
        <title>Genome-scale phylogeny and comparative genomics of the fungal order Sordariales.</title>
        <authorList>
            <consortium name="Lawrence Berkeley National Laboratory"/>
            <person name="Hensen N."/>
            <person name="Bonometti L."/>
            <person name="Westerberg I."/>
            <person name="Brannstrom I.O."/>
            <person name="Guillou S."/>
            <person name="Cros-Aarteil S."/>
            <person name="Calhoun S."/>
            <person name="Haridas S."/>
            <person name="Kuo A."/>
            <person name="Mondo S."/>
            <person name="Pangilinan J."/>
            <person name="Riley R."/>
            <person name="LaButti K."/>
            <person name="Andreopoulos B."/>
            <person name="Lipzen A."/>
            <person name="Chen C."/>
            <person name="Yanf M."/>
            <person name="Daum C."/>
            <person name="Ng V."/>
            <person name="Clum A."/>
            <person name="Steindorff A."/>
            <person name="Ohm R."/>
            <person name="Martin F."/>
            <person name="Silar P."/>
            <person name="Natvig D."/>
            <person name="Lalanne C."/>
            <person name="Gautier V."/>
            <person name="Ament-velasquez S.L."/>
            <person name="Kruys A."/>
            <person name="Hutchinson M.I."/>
            <person name="Powell A.J."/>
            <person name="Barry K."/>
            <person name="Miller A.N."/>
            <person name="Grigoriev I.V."/>
            <person name="Debuchy R."/>
            <person name="Gladieux P."/>
            <person name="Thoren M.H."/>
            <person name="Johannesson H."/>
        </authorList>
    </citation>
    <scope>NUCLEOTIDE SEQUENCE</scope>
    <source>
        <strain evidence="1">SMH2392-1A</strain>
    </source>
</reference>
<dbReference type="InterPro" id="IPR022025">
    <property type="entry name" value="Amidoligase_2"/>
</dbReference>
<name>A0AA39ZUD7_9PEZI</name>
<keyword evidence="2" id="KW-1185">Reference proteome</keyword>
<dbReference type="Pfam" id="PF12224">
    <property type="entry name" value="Amidoligase_2"/>
    <property type="match status" value="1"/>
</dbReference>
<gene>
    <name evidence="1" type="ORF">B0T26DRAFT_732266</name>
</gene>
<comment type="caution">
    <text evidence="1">The sequence shown here is derived from an EMBL/GenBank/DDBJ whole genome shotgun (WGS) entry which is preliminary data.</text>
</comment>
<evidence type="ECO:0008006" key="3">
    <source>
        <dbReference type="Google" id="ProtNLM"/>
    </source>
</evidence>
<dbReference type="Proteomes" id="UP001172101">
    <property type="component" value="Unassembled WGS sequence"/>
</dbReference>
<accession>A0AA39ZUD7</accession>
<sequence>MASPIPLWGSEHELLLELKADRVDELRQFAFQHEGKPLPQPWQGWDFDITTDANESVADVKDKKVSQRNRLHRAVKNLLGEAGVTMDDGVIEFGGWSVVDDESLDEAQAPSKHYWRIEIVSRPIRADEDWKEEVQLVYETLSEYFNIRVNNSCSMHVHVTPGTSTVYPYYTKEQIADVACGTCYWENPLHTIMPKDRKENPYAVANTTHIPNLMKRYGEFYAAGSTKKWAHVFGPFLTARTRSVLHVVDLMYGNKDRVTPPKKEHPNDYNKYMSTNFCNIQATCGTVEFRRQGGASSHEQANKQIIFALAMHVSMLQENWTTKGGLNAKPTPQDFINELMAGMTRLPTQSRHEGFKAWLDGMLTANRSAIPGKLSDTEVAKINKIQQKHLYIPSAFATTGIHSRPGTPVQPGSPLQAPAQWPIDIELDPWAGYQS</sequence>
<dbReference type="PANTHER" id="PTHR36847">
    <property type="entry name" value="AMIDOLIGASE ENZYME"/>
    <property type="match status" value="1"/>
</dbReference>